<evidence type="ECO:0000256" key="2">
    <source>
        <dbReference type="ARBA" id="ARBA00023002"/>
    </source>
</evidence>
<protein>
    <submittedName>
        <fullName evidence="4">Carbon monoxide dehydrogenase</fullName>
    </submittedName>
</protein>
<dbReference type="InterPro" id="IPR008274">
    <property type="entry name" value="AldOxase/xan_DH_MoCoBD1"/>
</dbReference>
<dbReference type="OrthoDB" id="8428274at2"/>
<organism evidence="4 5">
    <name type="scientific">Labrys okinawensis</name>
    <dbReference type="NCBI Taxonomy" id="346911"/>
    <lineage>
        <taxon>Bacteria</taxon>
        <taxon>Pseudomonadati</taxon>
        <taxon>Pseudomonadota</taxon>
        <taxon>Alphaproteobacteria</taxon>
        <taxon>Hyphomicrobiales</taxon>
        <taxon>Xanthobacteraceae</taxon>
        <taxon>Labrys</taxon>
    </lineage>
</organism>
<dbReference type="GO" id="GO:0005506">
    <property type="term" value="F:iron ion binding"/>
    <property type="evidence" value="ECO:0007669"/>
    <property type="project" value="InterPro"/>
</dbReference>
<dbReference type="SUPFAM" id="SSF54665">
    <property type="entry name" value="CO dehydrogenase molybdoprotein N-domain-like"/>
    <property type="match status" value="1"/>
</dbReference>
<dbReference type="InterPro" id="IPR000674">
    <property type="entry name" value="Ald_Oxase/Xan_DH_a/b"/>
</dbReference>
<keyword evidence="1" id="KW-0500">Molybdenum</keyword>
<gene>
    <name evidence="4" type="ORF">C5L14_14890</name>
</gene>
<name>A0A2S9QB86_9HYPH</name>
<proteinExistence type="predicted"/>
<dbReference type="GO" id="GO:0016491">
    <property type="term" value="F:oxidoreductase activity"/>
    <property type="evidence" value="ECO:0007669"/>
    <property type="project" value="UniProtKB-KW"/>
</dbReference>
<dbReference type="SMART" id="SM01008">
    <property type="entry name" value="Ald_Xan_dh_C"/>
    <property type="match status" value="1"/>
</dbReference>
<dbReference type="Pfam" id="PF01315">
    <property type="entry name" value="Ald_Xan_dh_C"/>
    <property type="match status" value="1"/>
</dbReference>
<dbReference type="RefSeq" id="WP_105862842.1">
    <property type="nucleotide sequence ID" value="NZ_PUEJ01000005.1"/>
</dbReference>
<dbReference type="Gene3D" id="3.30.365.10">
    <property type="entry name" value="Aldehyde oxidase/xanthine dehydrogenase, molybdopterin binding domain"/>
    <property type="match status" value="4"/>
</dbReference>
<dbReference type="InterPro" id="IPR046867">
    <property type="entry name" value="AldOxase/xan_DH_MoCoBD2"/>
</dbReference>
<evidence type="ECO:0000313" key="5">
    <source>
        <dbReference type="Proteomes" id="UP000237682"/>
    </source>
</evidence>
<dbReference type="Gene3D" id="3.90.1170.50">
    <property type="entry name" value="Aldehyde oxidase/xanthine dehydrogenase, a/b hammerhead"/>
    <property type="match status" value="1"/>
</dbReference>
<dbReference type="Pfam" id="PF02738">
    <property type="entry name" value="MoCoBD_1"/>
    <property type="match status" value="1"/>
</dbReference>
<dbReference type="SUPFAM" id="SSF56003">
    <property type="entry name" value="Molybdenum cofactor-binding domain"/>
    <property type="match status" value="1"/>
</dbReference>
<dbReference type="PANTHER" id="PTHR11908">
    <property type="entry name" value="XANTHINE DEHYDROGENASE"/>
    <property type="match status" value="1"/>
</dbReference>
<evidence type="ECO:0000313" key="4">
    <source>
        <dbReference type="EMBL" id="PRH86612.1"/>
    </source>
</evidence>
<comment type="caution">
    <text evidence="4">The sequence shown here is derived from an EMBL/GenBank/DDBJ whole genome shotgun (WGS) entry which is preliminary data.</text>
</comment>
<evidence type="ECO:0000256" key="1">
    <source>
        <dbReference type="ARBA" id="ARBA00022505"/>
    </source>
</evidence>
<keyword evidence="2" id="KW-0560">Oxidoreductase</keyword>
<dbReference type="Pfam" id="PF20256">
    <property type="entry name" value="MoCoBD_2"/>
    <property type="match status" value="1"/>
</dbReference>
<sequence length="771" mass="82835">MPPTKFGVGQAVRRKEDQSFITGTGRYVDDEQRSGALRAYVLRSPYAHARFSIGDLSDAAAMPGVRLILTAADLDGLGDLPCLALMKNADGSPQRPQPYPLLARNVVRHVGDAVAFVVADSLTEARDAAEAIPVDYESLDAIVGSVAALEPDAPLVWPEHGSNLAFDAQIGNAKKVAKAFDKAARVVSLDVVNNRLVANYMETRGCLAEWDGTRFTLTVGSQGVHSIRDTLANHVFKVKPDRVHVKTGDVGGGFGTKAFMYREYPLSLEAARRLGKPVKWFADRAEHFLADTQGRDNISRIEAALDRRSRILAVKIDIIGDLGAYLSQFGPFIPWLGALMATGAYAIDAMDVRVRGVFTNTLPVDAYRGAGRPEAAYLIERLMDAIAFETGLSVDEVRARNFVKPEQMPFKAPTGRTYDSGEFEGHMRKAMEVAGWGDFKGRWQASKKAGKFRGIGMSTYIEACADGPKEAASVTLERDGTATVLIGTQTNGQGHLTAYAQFVSQYLDLPLERINVIQGDSDRIKTGGGTGGSRSIPVGGASVARASQTLAEKLKTLASDELEAGIADLEIVDGRVRVVGTDKAIEFAALARLPKATPDLLSAETDYQPGEATYPNGTHICEVEIDPQTGVTDILGYTIVDDFGMVVNPLLLEGQVHGGVVQGIGQALLERTVYSEDGQLLTASLTDYALPRADDLPFIHFETRNIPCKNNPLGIKGAGEAGTIGAAPAVMNAVIDALRRGVGVTKLDMPATPEVVWRTIQEAQNRKLAAE</sequence>
<evidence type="ECO:0000259" key="3">
    <source>
        <dbReference type="SMART" id="SM01008"/>
    </source>
</evidence>
<accession>A0A2S9QB86</accession>
<reference evidence="4 5" key="1">
    <citation type="submission" date="2018-02" db="EMBL/GenBank/DDBJ databases">
        <title>Whole genome sequencing of endophytic bacterium.</title>
        <authorList>
            <person name="Eedara R."/>
            <person name="Podile A.R."/>
        </authorList>
    </citation>
    <scope>NUCLEOTIDE SEQUENCE [LARGE SCALE GENOMIC DNA]</scope>
    <source>
        <strain evidence="4 5">RP1T</strain>
    </source>
</reference>
<dbReference type="EMBL" id="PUEJ01000005">
    <property type="protein sequence ID" value="PRH86612.1"/>
    <property type="molecule type" value="Genomic_DNA"/>
</dbReference>
<keyword evidence="5" id="KW-1185">Reference proteome</keyword>
<dbReference type="InterPro" id="IPR016208">
    <property type="entry name" value="Ald_Oxase/xanthine_DH-like"/>
</dbReference>
<dbReference type="AlphaFoldDB" id="A0A2S9QB86"/>
<dbReference type="PANTHER" id="PTHR11908:SF132">
    <property type="entry name" value="ALDEHYDE OXIDASE 1-RELATED"/>
    <property type="match status" value="1"/>
</dbReference>
<dbReference type="InterPro" id="IPR037165">
    <property type="entry name" value="AldOxase/xan_DH_Mopterin-bd_sf"/>
</dbReference>
<feature type="domain" description="Aldehyde oxidase/xanthine dehydrogenase a/b hammerhead" evidence="3">
    <location>
        <begin position="22"/>
        <end position="140"/>
    </location>
</feature>
<dbReference type="InterPro" id="IPR036856">
    <property type="entry name" value="Ald_Oxase/Xan_DH_a/b_sf"/>
</dbReference>
<dbReference type="Proteomes" id="UP000237682">
    <property type="component" value="Unassembled WGS sequence"/>
</dbReference>